<dbReference type="AlphaFoldDB" id="A0A166DPQ4"/>
<dbReference type="Pfam" id="PF00072">
    <property type="entry name" value="Response_reg"/>
    <property type="match status" value="1"/>
</dbReference>
<dbReference type="PANTHER" id="PTHR45339:SF5">
    <property type="entry name" value="HISTIDINE KINASE"/>
    <property type="match status" value="1"/>
</dbReference>
<evidence type="ECO:0000256" key="1">
    <source>
        <dbReference type="ARBA" id="ARBA00022553"/>
    </source>
</evidence>
<dbReference type="CDD" id="cd17546">
    <property type="entry name" value="REC_hyHK_CKI1_RcsC-like"/>
    <property type="match status" value="1"/>
</dbReference>
<keyword evidence="1 2" id="KW-0597">Phosphoprotein</keyword>
<proteinExistence type="predicted"/>
<protein>
    <submittedName>
        <fullName evidence="4">CheY-like protein</fullName>
    </submittedName>
</protein>
<accession>A0A166DPQ4</accession>
<dbReference type="STRING" id="1314776.A0A166DPQ4"/>
<name>A0A166DPQ4_9AGAM</name>
<keyword evidence="5" id="KW-1185">Reference proteome</keyword>
<evidence type="ECO:0000313" key="5">
    <source>
        <dbReference type="Proteomes" id="UP000076798"/>
    </source>
</evidence>
<dbReference type="Gene3D" id="3.40.50.2300">
    <property type="match status" value="1"/>
</dbReference>
<dbReference type="SMART" id="SM00448">
    <property type="entry name" value="REC"/>
    <property type="match status" value="1"/>
</dbReference>
<feature type="modified residue" description="4-aspartylphosphate" evidence="2">
    <location>
        <position position="67"/>
    </location>
</feature>
<gene>
    <name evidence="4" type="ORF">SISSUDRAFT_715259</name>
</gene>
<organism evidence="4 5">
    <name type="scientific">Sistotremastrum suecicum HHB10207 ss-3</name>
    <dbReference type="NCBI Taxonomy" id="1314776"/>
    <lineage>
        <taxon>Eukaryota</taxon>
        <taxon>Fungi</taxon>
        <taxon>Dikarya</taxon>
        <taxon>Basidiomycota</taxon>
        <taxon>Agaricomycotina</taxon>
        <taxon>Agaricomycetes</taxon>
        <taxon>Sistotremastrales</taxon>
        <taxon>Sistotremastraceae</taxon>
        <taxon>Sistotremastrum</taxon>
    </lineage>
</organism>
<dbReference type="OrthoDB" id="60033at2759"/>
<evidence type="ECO:0000313" key="4">
    <source>
        <dbReference type="EMBL" id="KZT38766.1"/>
    </source>
</evidence>
<evidence type="ECO:0000259" key="3">
    <source>
        <dbReference type="PROSITE" id="PS50110"/>
    </source>
</evidence>
<dbReference type="EMBL" id="KV428057">
    <property type="protein sequence ID" value="KZT38766.1"/>
    <property type="molecule type" value="Genomic_DNA"/>
</dbReference>
<dbReference type="Proteomes" id="UP000076798">
    <property type="component" value="Unassembled WGS sequence"/>
</dbReference>
<dbReference type="PROSITE" id="PS50110">
    <property type="entry name" value="RESPONSE_REGULATORY"/>
    <property type="match status" value="1"/>
</dbReference>
<sequence length="137" mass="15550">MPISSEPQYVLIAEDNLINQTCLNRQLMKYGFYTALASNGRQAIETVKELARNSQGLPQRFSVILMDCEMPIMDGFSAVREIRRMEATGELPSRSRIFALTGNTRAAQIQSARDAGMDEIFIKPYRLEDLVSKIREM</sequence>
<dbReference type="GO" id="GO:0000160">
    <property type="term" value="P:phosphorelay signal transduction system"/>
    <property type="evidence" value="ECO:0007669"/>
    <property type="project" value="InterPro"/>
</dbReference>
<feature type="domain" description="Response regulatory" evidence="3">
    <location>
        <begin position="9"/>
        <end position="137"/>
    </location>
</feature>
<dbReference type="PANTHER" id="PTHR45339">
    <property type="entry name" value="HYBRID SIGNAL TRANSDUCTION HISTIDINE KINASE J"/>
    <property type="match status" value="1"/>
</dbReference>
<dbReference type="InterPro" id="IPR011006">
    <property type="entry name" value="CheY-like_superfamily"/>
</dbReference>
<dbReference type="InterPro" id="IPR001789">
    <property type="entry name" value="Sig_transdc_resp-reg_receiver"/>
</dbReference>
<evidence type="ECO:0000256" key="2">
    <source>
        <dbReference type="PROSITE-ProRule" id="PRU00169"/>
    </source>
</evidence>
<reference evidence="4 5" key="1">
    <citation type="journal article" date="2016" name="Mol. Biol. Evol.">
        <title>Comparative Genomics of Early-Diverging Mushroom-Forming Fungi Provides Insights into the Origins of Lignocellulose Decay Capabilities.</title>
        <authorList>
            <person name="Nagy L.G."/>
            <person name="Riley R."/>
            <person name="Tritt A."/>
            <person name="Adam C."/>
            <person name="Daum C."/>
            <person name="Floudas D."/>
            <person name="Sun H."/>
            <person name="Yadav J.S."/>
            <person name="Pangilinan J."/>
            <person name="Larsson K.H."/>
            <person name="Matsuura K."/>
            <person name="Barry K."/>
            <person name="Labutti K."/>
            <person name="Kuo R."/>
            <person name="Ohm R.A."/>
            <person name="Bhattacharya S.S."/>
            <person name="Shirouzu T."/>
            <person name="Yoshinaga Y."/>
            <person name="Martin F.M."/>
            <person name="Grigoriev I.V."/>
            <person name="Hibbett D.S."/>
        </authorList>
    </citation>
    <scope>NUCLEOTIDE SEQUENCE [LARGE SCALE GENOMIC DNA]</scope>
    <source>
        <strain evidence="4 5">HHB10207 ss-3</strain>
    </source>
</reference>
<dbReference type="SUPFAM" id="SSF52172">
    <property type="entry name" value="CheY-like"/>
    <property type="match status" value="1"/>
</dbReference>